<dbReference type="PANTHER" id="PTHR27005">
    <property type="entry name" value="WALL-ASSOCIATED RECEPTOR KINASE-LIKE 21"/>
    <property type="match status" value="1"/>
</dbReference>
<keyword evidence="2" id="KW-0067">ATP-binding</keyword>
<organism evidence="4 5">
    <name type="scientific">Raphanus sativus</name>
    <name type="common">Radish</name>
    <name type="synonym">Raphanus raphanistrum var. sativus</name>
    <dbReference type="NCBI Taxonomy" id="3726"/>
    <lineage>
        <taxon>Eukaryota</taxon>
        <taxon>Viridiplantae</taxon>
        <taxon>Streptophyta</taxon>
        <taxon>Embryophyta</taxon>
        <taxon>Tracheophyta</taxon>
        <taxon>Spermatophyta</taxon>
        <taxon>Magnoliopsida</taxon>
        <taxon>eudicotyledons</taxon>
        <taxon>Gunneridae</taxon>
        <taxon>Pentapetalae</taxon>
        <taxon>rosids</taxon>
        <taxon>malvids</taxon>
        <taxon>Brassicales</taxon>
        <taxon>Brassicaceae</taxon>
        <taxon>Brassiceae</taxon>
        <taxon>Raphanus</taxon>
    </lineage>
</organism>
<dbReference type="GO" id="GO:0009266">
    <property type="term" value="P:response to temperature stimulus"/>
    <property type="evidence" value="ECO:0007669"/>
    <property type="project" value="UniProtKB-ARBA"/>
</dbReference>
<proteinExistence type="predicted"/>
<evidence type="ECO:0000256" key="1">
    <source>
        <dbReference type="ARBA" id="ARBA00022741"/>
    </source>
</evidence>
<dbReference type="GO" id="GO:0004674">
    <property type="term" value="F:protein serine/threonine kinase activity"/>
    <property type="evidence" value="ECO:0007669"/>
    <property type="project" value="TreeGrafter"/>
</dbReference>
<dbReference type="KEGG" id="rsz:130503820"/>
<dbReference type="AlphaFoldDB" id="A0A9W3CRX2"/>
<dbReference type="GeneID" id="130503820"/>
<dbReference type="GO" id="GO:0005886">
    <property type="term" value="C:plasma membrane"/>
    <property type="evidence" value="ECO:0007669"/>
    <property type="project" value="TreeGrafter"/>
</dbReference>
<accession>A0A9W3CRX2</accession>
<dbReference type="FunFam" id="3.30.200.20:FF:000515">
    <property type="entry name" value="Inactive serine/threonine-protein kinase"/>
    <property type="match status" value="1"/>
</dbReference>
<dbReference type="PANTHER" id="PTHR27005:SF510">
    <property type="entry name" value="PROTEIN KINASE DOMAIN-CONTAINING PROTEIN"/>
    <property type="match status" value="1"/>
</dbReference>
<dbReference type="InterPro" id="IPR011009">
    <property type="entry name" value="Kinase-like_dom_sf"/>
</dbReference>
<feature type="domain" description="Protein kinase" evidence="3">
    <location>
        <begin position="23"/>
        <end position="372"/>
    </location>
</feature>
<evidence type="ECO:0000259" key="3">
    <source>
        <dbReference type="PROSITE" id="PS50011"/>
    </source>
</evidence>
<gene>
    <name evidence="5" type="primary">LOC130503820</name>
</gene>
<dbReference type="RefSeq" id="XP_056854363.1">
    <property type="nucleotide sequence ID" value="XM_056998383.1"/>
</dbReference>
<reference evidence="5" key="1">
    <citation type="submission" date="2025-08" db="UniProtKB">
        <authorList>
            <consortium name="RefSeq"/>
        </authorList>
    </citation>
    <scope>IDENTIFICATION</scope>
    <source>
        <tissue evidence="5">Leaf</tissue>
    </source>
</reference>
<evidence type="ECO:0000256" key="2">
    <source>
        <dbReference type="ARBA" id="ARBA00022840"/>
    </source>
</evidence>
<dbReference type="InterPro" id="IPR045274">
    <property type="entry name" value="WAK-like"/>
</dbReference>
<dbReference type="InterPro" id="IPR000719">
    <property type="entry name" value="Prot_kinase_dom"/>
</dbReference>
<evidence type="ECO:0000313" key="4">
    <source>
        <dbReference type="Proteomes" id="UP000504610"/>
    </source>
</evidence>
<keyword evidence="1" id="KW-0547">Nucleotide-binding</keyword>
<dbReference type="Gene3D" id="1.10.510.10">
    <property type="entry name" value="Transferase(Phosphotransferase) domain 1"/>
    <property type="match status" value="1"/>
</dbReference>
<dbReference type="Proteomes" id="UP000504610">
    <property type="component" value="Unplaced"/>
</dbReference>
<dbReference type="GO" id="GO:0007166">
    <property type="term" value="P:cell surface receptor signaling pathway"/>
    <property type="evidence" value="ECO:0007669"/>
    <property type="project" value="InterPro"/>
</dbReference>
<protein>
    <submittedName>
        <fullName evidence="5">Serine/threonine-protein kinase ZRK7-like</fullName>
    </submittedName>
</protein>
<name>A0A9W3CRX2_RAPSA</name>
<dbReference type="PROSITE" id="PS50011">
    <property type="entry name" value="PROTEIN_KINASE_DOM"/>
    <property type="match status" value="1"/>
</dbReference>
<dbReference type="Gene3D" id="3.30.200.20">
    <property type="entry name" value="Phosphorylase Kinase, domain 1"/>
    <property type="match status" value="1"/>
</dbReference>
<evidence type="ECO:0000313" key="5">
    <source>
        <dbReference type="RefSeq" id="XP_056854363.1"/>
    </source>
</evidence>
<dbReference type="SUPFAM" id="SSF56112">
    <property type="entry name" value="Protein kinase-like (PK-like)"/>
    <property type="match status" value="1"/>
</dbReference>
<keyword evidence="4" id="KW-1185">Reference proteome</keyword>
<sequence length="372" mass="41490">MMGLFKTESEKSKHSDKNGSLLLEELITSSNGKYNPIRMFSSDQIIKATNNFDADRIIAKDRFTWYKGTIEERKVLIKKWEGDNVFFPSPDNAYRDIAVLSMMSSHKNVLKLVGCCLEFYKPVVVCEYAEKGPLTLQLEDKDGGVPLPWTARLTIAKEIANAVAYLHSAFPRVIINRDISPQNIFLDENGTAKLSSFCLSIPIPEGKSSVIDDKVVHGISTDPEYNGTGIVSEKFDVYSFGVTMLFLLGGEFGLVWLSAIIGQIGFPFAPAYAEEMADQFMYVIDSSIFNGESEVSCVQVEAFFELAMRCIRFWPGHDMLTMVDVAKELKGMENLSSTSTDSKHHQPLSELPKPLIDTKTVLGKGKGILYEN</sequence>
<dbReference type="GO" id="GO:0005524">
    <property type="term" value="F:ATP binding"/>
    <property type="evidence" value="ECO:0007669"/>
    <property type="project" value="UniProtKB-KW"/>
</dbReference>
<dbReference type="InterPro" id="IPR001245">
    <property type="entry name" value="Ser-Thr/Tyr_kinase_cat_dom"/>
</dbReference>
<dbReference type="Pfam" id="PF07714">
    <property type="entry name" value="PK_Tyr_Ser-Thr"/>
    <property type="match status" value="1"/>
</dbReference>
<dbReference type="OrthoDB" id="75710at2759"/>